<evidence type="ECO:0000313" key="3">
    <source>
        <dbReference type="Proteomes" id="UP000600588"/>
    </source>
</evidence>
<dbReference type="RefSeq" id="WP_188229206.1">
    <property type="nucleotide sequence ID" value="NZ_JACVXB010000001.1"/>
</dbReference>
<gene>
    <name evidence="2" type="ORF">ICJ83_04805</name>
</gene>
<reference evidence="2 3" key="1">
    <citation type="submission" date="2020-09" db="EMBL/GenBank/DDBJ databases">
        <title>TT11 complete genome.</title>
        <authorList>
            <person name="Wu Z."/>
        </authorList>
    </citation>
    <scope>NUCLEOTIDE SEQUENCE [LARGE SCALE GENOMIC DNA]</scope>
    <source>
        <strain evidence="2 3">TT11</strain>
    </source>
</reference>
<evidence type="ECO:0000259" key="1">
    <source>
        <dbReference type="Pfam" id="PF08818"/>
    </source>
</evidence>
<accession>A0A8J6Q8C0</accession>
<keyword evidence="3" id="KW-1185">Reference proteome</keyword>
<dbReference type="Gene3D" id="3.90.1150.200">
    <property type="match status" value="1"/>
</dbReference>
<dbReference type="AlphaFoldDB" id="A0A8J6Q8C0"/>
<proteinExistence type="predicted"/>
<evidence type="ECO:0000313" key="2">
    <source>
        <dbReference type="EMBL" id="MBD0831447.1"/>
    </source>
</evidence>
<organism evidence="2 3">
    <name type="scientific">Aestuariibaculum sediminum</name>
    <dbReference type="NCBI Taxonomy" id="2770637"/>
    <lineage>
        <taxon>Bacteria</taxon>
        <taxon>Pseudomonadati</taxon>
        <taxon>Bacteroidota</taxon>
        <taxon>Flavobacteriia</taxon>
        <taxon>Flavobacteriales</taxon>
        <taxon>Flavobacteriaceae</taxon>
    </lineage>
</organism>
<comment type="caution">
    <text evidence="2">The sequence shown here is derived from an EMBL/GenBank/DDBJ whole genome shotgun (WGS) entry which is preliminary data.</text>
</comment>
<dbReference type="Pfam" id="PF08818">
    <property type="entry name" value="DUF1801"/>
    <property type="match status" value="1"/>
</dbReference>
<name>A0A8J6Q8C0_9FLAO</name>
<dbReference type="EMBL" id="JACVXB010000001">
    <property type="protein sequence ID" value="MBD0831447.1"/>
    <property type="molecule type" value="Genomic_DNA"/>
</dbReference>
<dbReference type="InterPro" id="IPR014922">
    <property type="entry name" value="YdhG-like"/>
</dbReference>
<dbReference type="Proteomes" id="UP000600588">
    <property type="component" value="Unassembled WGS sequence"/>
</dbReference>
<feature type="domain" description="YdhG-like" evidence="1">
    <location>
        <begin position="19"/>
        <end position="135"/>
    </location>
</feature>
<sequence length="153" mass="17764">MEYKAVSPEDYIKQVPVERQEVLNKLRNTIISNLPAGFEEGIQYGMIGYVVPHTIYPDGYHCNPLEPLPFVSFASQKNSINLYHMGLYASPDICDWFVAEYPKHCKRKLDMGKSCIRFKKIDDIPFDLIAELCKKLTPQQWIDIYETNIKKKS</sequence>
<dbReference type="SUPFAM" id="SSF159888">
    <property type="entry name" value="YdhG-like"/>
    <property type="match status" value="1"/>
</dbReference>
<protein>
    <submittedName>
        <fullName evidence="2">DUF1801 domain-containing protein</fullName>
    </submittedName>
</protein>